<evidence type="ECO:0000313" key="7">
    <source>
        <dbReference type="Proteomes" id="UP001140817"/>
    </source>
</evidence>
<evidence type="ECO:0000313" key="6">
    <source>
        <dbReference type="EMBL" id="MCR1822066.1"/>
    </source>
</evidence>
<dbReference type="Pfam" id="PF01420">
    <property type="entry name" value="Methylase_S"/>
    <property type="match status" value="1"/>
</dbReference>
<proteinExistence type="inferred from homology"/>
<reference evidence="6" key="1">
    <citation type="submission" date="2022-07" db="EMBL/GenBank/DDBJ databases">
        <title>Enhanced cultured diversity of the mouse gut microbiota enables custom-made synthetic communities.</title>
        <authorList>
            <person name="Afrizal A."/>
        </authorList>
    </citation>
    <scope>NUCLEOTIDE SEQUENCE</scope>
    <source>
        <strain evidence="6">DSM 29186</strain>
    </source>
</reference>
<keyword evidence="6" id="KW-0540">Nuclease</keyword>
<evidence type="ECO:0000256" key="4">
    <source>
        <dbReference type="ARBA" id="ARBA00038652"/>
    </source>
</evidence>
<gene>
    <name evidence="6" type="ORF">NSA58_04630</name>
</gene>
<sequence>MRYRYREEHEMKDSGVEWLGKIPKDWEIKRNRHIFDFRRREVNEYEDTTVLSLTTSGVKIKEDLSFGKSTESYIGHQLVYPGDIVFTPRDFDQTPILSGVSKYYGCISNLYFVLKCKSNISNYFVDYFWWGLKYKVDFFKNFSYGIRYGYNYDQFKDLLFLNPSYIEQEKIANFLDKKTSQFDLIISKKEELIQRLEEAKKSLISEVVTGKVKVVKSDDGYELVKRSSEEMKDSGVEWLGEIPKDWEVLKAARLANIVRGGSPRPAGDPRYFGGNEVPWITVGEVTKDENKYLNSVSSYLTLLGKEQSRFLEKGTLVMSNSGATLGVPKILNISGCINDGSLAFLNVKINKSYFYYLLKSRTEIFRKEMQISGQPNLNTDVVKSLYVLKPLESEQYIIAKYLDTKTVEINKLIDKSKKQIEKIKEAKQSLISEAVIGKIEILD</sequence>
<dbReference type="InterPro" id="IPR051212">
    <property type="entry name" value="Type-I_RE_S_subunit"/>
</dbReference>
<keyword evidence="7" id="KW-1185">Reference proteome</keyword>
<dbReference type="Gene3D" id="1.10.287.1120">
    <property type="entry name" value="Bipartite methylase S protein"/>
    <property type="match status" value="1"/>
</dbReference>
<dbReference type="InterPro" id="IPR044946">
    <property type="entry name" value="Restrct_endonuc_typeI_TRD_sf"/>
</dbReference>
<evidence type="ECO:0000256" key="3">
    <source>
        <dbReference type="ARBA" id="ARBA00023125"/>
    </source>
</evidence>
<dbReference type="Gene3D" id="3.90.220.20">
    <property type="entry name" value="DNA methylase specificity domains"/>
    <property type="match status" value="2"/>
</dbReference>
<dbReference type="AlphaFoldDB" id="A0A9X2MDS9"/>
<protein>
    <submittedName>
        <fullName evidence="6">Restriction endonuclease subunit S</fullName>
        <ecNumber evidence="6">3.1.21.-</ecNumber>
    </submittedName>
</protein>
<dbReference type="InterPro" id="IPR000055">
    <property type="entry name" value="Restrct_endonuc_typeI_TRD"/>
</dbReference>
<dbReference type="EC" id="3.1.21.-" evidence="6"/>
<comment type="similarity">
    <text evidence="1">Belongs to the type-I restriction system S methylase family.</text>
</comment>
<dbReference type="EMBL" id="JANKBY010000033">
    <property type="protein sequence ID" value="MCR1822066.1"/>
    <property type="molecule type" value="Genomic_DNA"/>
</dbReference>
<organism evidence="6 7">
    <name type="scientific">Terrisporobacter muris</name>
    <dbReference type="NCBI Taxonomy" id="2963284"/>
    <lineage>
        <taxon>Bacteria</taxon>
        <taxon>Bacillati</taxon>
        <taxon>Bacillota</taxon>
        <taxon>Clostridia</taxon>
        <taxon>Peptostreptococcales</taxon>
        <taxon>Peptostreptococcaceae</taxon>
        <taxon>Terrisporobacter</taxon>
    </lineage>
</organism>
<evidence type="ECO:0000259" key="5">
    <source>
        <dbReference type="Pfam" id="PF01420"/>
    </source>
</evidence>
<dbReference type="CDD" id="cd17283">
    <property type="entry name" value="RMtype1_S_Hpy180ORF7835P_TRD2-CR2_like"/>
    <property type="match status" value="1"/>
</dbReference>
<feature type="domain" description="Type I restriction modification DNA specificity" evidence="5">
    <location>
        <begin position="243"/>
        <end position="421"/>
    </location>
</feature>
<keyword evidence="3" id="KW-0238">DNA-binding</keyword>
<keyword evidence="2" id="KW-0680">Restriction system</keyword>
<dbReference type="GO" id="GO:0004519">
    <property type="term" value="F:endonuclease activity"/>
    <property type="evidence" value="ECO:0007669"/>
    <property type="project" value="UniProtKB-KW"/>
</dbReference>
<dbReference type="GO" id="GO:0003677">
    <property type="term" value="F:DNA binding"/>
    <property type="evidence" value="ECO:0007669"/>
    <property type="project" value="UniProtKB-KW"/>
</dbReference>
<evidence type="ECO:0000256" key="2">
    <source>
        <dbReference type="ARBA" id="ARBA00022747"/>
    </source>
</evidence>
<keyword evidence="6" id="KW-0378">Hydrolase</keyword>
<keyword evidence="6" id="KW-0255">Endonuclease</keyword>
<dbReference type="PANTHER" id="PTHR43140:SF1">
    <property type="entry name" value="TYPE I RESTRICTION ENZYME ECOKI SPECIFICITY SUBUNIT"/>
    <property type="match status" value="1"/>
</dbReference>
<dbReference type="PANTHER" id="PTHR43140">
    <property type="entry name" value="TYPE-1 RESTRICTION ENZYME ECOKI SPECIFICITY PROTEIN"/>
    <property type="match status" value="1"/>
</dbReference>
<accession>A0A9X2MDS9</accession>
<dbReference type="RefSeq" id="WP_257560179.1">
    <property type="nucleotide sequence ID" value="NZ_JANKBY010000033.1"/>
</dbReference>
<dbReference type="GO" id="GO:0009307">
    <property type="term" value="P:DNA restriction-modification system"/>
    <property type="evidence" value="ECO:0007669"/>
    <property type="project" value="UniProtKB-KW"/>
</dbReference>
<dbReference type="SUPFAM" id="SSF116734">
    <property type="entry name" value="DNA methylase specificity domain"/>
    <property type="match status" value="2"/>
</dbReference>
<evidence type="ECO:0000256" key="1">
    <source>
        <dbReference type="ARBA" id="ARBA00010923"/>
    </source>
</evidence>
<dbReference type="GO" id="GO:0016787">
    <property type="term" value="F:hydrolase activity"/>
    <property type="evidence" value="ECO:0007669"/>
    <property type="project" value="UniProtKB-KW"/>
</dbReference>
<name>A0A9X2MDS9_9FIRM</name>
<comment type="subunit">
    <text evidence="4">The methyltransferase is composed of M and S polypeptides.</text>
</comment>
<comment type="caution">
    <text evidence="6">The sequence shown here is derived from an EMBL/GenBank/DDBJ whole genome shotgun (WGS) entry which is preliminary data.</text>
</comment>
<dbReference type="Proteomes" id="UP001140817">
    <property type="component" value="Unassembled WGS sequence"/>
</dbReference>